<protein>
    <submittedName>
        <fullName evidence="2">Uncharacterized protein</fullName>
    </submittedName>
</protein>
<keyword evidence="3" id="KW-1185">Reference proteome</keyword>
<organism evidence="2 3">
    <name type="scientific">Pleurodeles waltl</name>
    <name type="common">Iberian ribbed newt</name>
    <dbReference type="NCBI Taxonomy" id="8319"/>
    <lineage>
        <taxon>Eukaryota</taxon>
        <taxon>Metazoa</taxon>
        <taxon>Chordata</taxon>
        <taxon>Craniata</taxon>
        <taxon>Vertebrata</taxon>
        <taxon>Euteleostomi</taxon>
        <taxon>Amphibia</taxon>
        <taxon>Batrachia</taxon>
        <taxon>Caudata</taxon>
        <taxon>Salamandroidea</taxon>
        <taxon>Salamandridae</taxon>
        <taxon>Pleurodelinae</taxon>
        <taxon>Pleurodeles</taxon>
    </lineage>
</organism>
<gene>
    <name evidence="2" type="ORF">NDU88_001996</name>
</gene>
<reference evidence="2" key="1">
    <citation type="journal article" date="2022" name="bioRxiv">
        <title>Sequencing and chromosome-scale assembly of the giantPleurodeles waltlgenome.</title>
        <authorList>
            <person name="Brown T."/>
            <person name="Elewa A."/>
            <person name="Iarovenko S."/>
            <person name="Subramanian E."/>
            <person name="Araus A.J."/>
            <person name="Petzold A."/>
            <person name="Susuki M."/>
            <person name="Suzuki K.-i.T."/>
            <person name="Hayashi T."/>
            <person name="Toyoda A."/>
            <person name="Oliveira C."/>
            <person name="Osipova E."/>
            <person name="Leigh N.D."/>
            <person name="Simon A."/>
            <person name="Yun M.H."/>
        </authorList>
    </citation>
    <scope>NUCLEOTIDE SEQUENCE</scope>
    <source>
        <strain evidence="2">20211129_DDA</strain>
        <tissue evidence="2">Liver</tissue>
    </source>
</reference>
<evidence type="ECO:0000313" key="3">
    <source>
        <dbReference type="Proteomes" id="UP001066276"/>
    </source>
</evidence>
<accession>A0AAV7LB78</accession>
<evidence type="ECO:0000313" key="2">
    <source>
        <dbReference type="EMBL" id="KAJ1088841.1"/>
    </source>
</evidence>
<proteinExistence type="predicted"/>
<sequence>MTTQRRAVTERPSRLEDCGARETALKLITVSGRSAAFGCEEGPRGDGRNRGPCPTQSHNTTKYAVPRKAATEVSSGRQPACLDPPLHTEPTVRDIMTAIQSVKDTLEPKVDTVTLEVNLIRADFKKVTEKLTDQISGLQSVM</sequence>
<dbReference type="EMBL" id="JANPWB010000015">
    <property type="protein sequence ID" value="KAJ1088841.1"/>
    <property type="molecule type" value="Genomic_DNA"/>
</dbReference>
<dbReference type="AlphaFoldDB" id="A0AAV7LB78"/>
<dbReference type="Proteomes" id="UP001066276">
    <property type="component" value="Chromosome 11"/>
</dbReference>
<name>A0AAV7LB78_PLEWA</name>
<feature type="region of interest" description="Disordered" evidence="1">
    <location>
        <begin position="36"/>
        <end position="88"/>
    </location>
</feature>
<evidence type="ECO:0000256" key="1">
    <source>
        <dbReference type="SAM" id="MobiDB-lite"/>
    </source>
</evidence>
<comment type="caution">
    <text evidence="2">The sequence shown here is derived from an EMBL/GenBank/DDBJ whole genome shotgun (WGS) entry which is preliminary data.</text>
</comment>